<evidence type="ECO:0000313" key="1">
    <source>
        <dbReference type="EMBL" id="CAG8511461.1"/>
    </source>
</evidence>
<comment type="caution">
    <text evidence="1">The sequence shown here is derived from an EMBL/GenBank/DDBJ whole genome shotgun (WGS) entry which is preliminary data.</text>
</comment>
<sequence>MKKLKFDISKPESEIKNQLNEYLDLNNSCIITEDKLEDSEIVEIVLDEENQRKNGDPDNSVEKELEIPVSEGLMSLNKFICFFEQQTNTDFKAKDLKIFWKYLTLVKQKYNESKH</sequence>
<keyword evidence="2" id="KW-1185">Reference proteome</keyword>
<protein>
    <submittedName>
        <fullName evidence="1">12448_t:CDS:1</fullName>
    </submittedName>
</protein>
<proteinExistence type="predicted"/>
<reference evidence="1" key="1">
    <citation type="submission" date="2021-06" db="EMBL/GenBank/DDBJ databases">
        <authorList>
            <person name="Kallberg Y."/>
            <person name="Tangrot J."/>
            <person name="Rosling A."/>
        </authorList>
    </citation>
    <scope>NUCLEOTIDE SEQUENCE</scope>
    <source>
        <strain evidence="1">28 12/20/2015</strain>
    </source>
</reference>
<organism evidence="1 2">
    <name type="scientific">Cetraspora pellucida</name>
    <dbReference type="NCBI Taxonomy" id="1433469"/>
    <lineage>
        <taxon>Eukaryota</taxon>
        <taxon>Fungi</taxon>
        <taxon>Fungi incertae sedis</taxon>
        <taxon>Mucoromycota</taxon>
        <taxon>Glomeromycotina</taxon>
        <taxon>Glomeromycetes</taxon>
        <taxon>Diversisporales</taxon>
        <taxon>Gigasporaceae</taxon>
        <taxon>Cetraspora</taxon>
    </lineage>
</organism>
<dbReference type="Proteomes" id="UP000789366">
    <property type="component" value="Unassembled WGS sequence"/>
</dbReference>
<gene>
    <name evidence="1" type="ORF">SPELUC_LOCUS3496</name>
</gene>
<evidence type="ECO:0000313" key="2">
    <source>
        <dbReference type="Proteomes" id="UP000789366"/>
    </source>
</evidence>
<accession>A0ACA9L5N0</accession>
<dbReference type="EMBL" id="CAJVPW010002692">
    <property type="protein sequence ID" value="CAG8511461.1"/>
    <property type="molecule type" value="Genomic_DNA"/>
</dbReference>
<name>A0ACA9L5N0_9GLOM</name>